<evidence type="ECO:0000313" key="1">
    <source>
        <dbReference type="EMBL" id="MBB5659359.1"/>
    </source>
</evidence>
<name>A0A7W9A0W8_9CAUL</name>
<sequence length="224" mass="25368">MSRGVAVLLTLLVLAAAVFTGWYSNRRVLYFPPEFQKQVNDCELQGVQSREQVQDDFQAAWFSGVLGDLEEPSLFQRPDGSLRSVRLTLIPSFHPPFSVRVDTRADGRMVMTEKRLAPLDYNWKREGRFSGERVRLLSDSEAQALNSVLAETGLGEVRSTGCSDGVLDGMSWIVEISDPEHGYRYHYRQWAQDEPVRDFGQHMLGLAGWDDLPPELRPLKPSNP</sequence>
<dbReference type="OrthoDB" id="185897at2"/>
<comment type="caution">
    <text evidence="1">The sequence shown here is derived from an EMBL/GenBank/DDBJ whole genome shotgun (WGS) entry which is preliminary data.</text>
</comment>
<evidence type="ECO:0000313" key="2">
    <source>
        <dbReference type="Proteomes" id="UP000548978"/>
    </source>
</evidence>
<dbReference type="RefSeq" id="WP_123286375.1">
    <property type="nucleotide sequence ID" value="NZ_JACIJB010000001.1"/>
</dbReference>
<organism evidence="1 2">
    <name type="scientific">Brevundimonas halotolerans</name>
    <dbReference type="NCBI Taxonomy" id="69670"/>
    <lineage>
        <taxon>Bacteria</taxon>
        <taxon>Pseudomonadati</taxon>
        <taxon>Pseudomonadota</taxon>
        <taxon>Alphaproteobacteria</taxon>
        <taxon>Caulobacterales</taxon>
        <taxon>Caulobacteraceae</taxon>
        <taxon>Brevundimonas</taxon>
    </lineage>
</organism>
<dbReference type="AlphaFoldDB" id="A0A7W9A0W8"/>
<proteinExistence type="predicted"/>
<keyword evidence="2" id="KW-1185">Reference proteome</keyword>
<protein>
    <submittedName>
        <fullName evidence="1">Uncharacterized protein</fullName>
    </submittedName>
</protein>
<accession>A0A7W9A0W8</accession>
<dbReference type="EMBL" id="JACIJB010000001">
    <property type="protein sequence ID" value="MBB5659359.1"/>
    <property type="molecule type" value="Genomic_DNA"/>
</dbReference>
<reference evidence="1 2" key="1">
    <citation type="submission" date="2020-08" db="EMBL/GenBank/DDBJ databases">
        <title>Genomic Encyclopedia of Type Strains, Phase IV (KMG-IV): sequencing the most valuable type-strain genomes for metagenomic binning, comparative biology and taxonomic classification.</title>
        <authorList>
            <person name="Goeker M."/>
        </authorList>
    </citation>
    <scope>NUCLEOTIDE SEQUENCE [LARGE SCALE GENOMIC DNA]</scope>
    <source>
        <strain evidence="1 2">DSM 24448</strain>
    </source>
</reference>
<dbReference type="Proteomes" id="UP000548978">
    <property type="component" value="Unassembled WGS sequence"/>
</dbReference>
<gene>
    <name evidence="1" type="ORF">FHS65_000077</name>
</gene>